<keyword evidence="4" id="KW-0732">Signal</keyword>
<accession>A0ABV8FRW2</accession>
<dbReference type="EMBL" id="JBHSBH010000010">
    <property type="protein sequence ID" value="MFC3997616.1"/>
    <property type="molecule type" value="Genomic_DNA"/>
</dbReference>
<dbReference type="Gene3D" id="2.60.120.260">
    <property type="entry name" value="Galactose-binding domain-like"/>
    <property type="match status" value="2"/>
</dbReference>
<dbReference type="SUPFAM" id="SSF48208">
    <property type="entry name" value="Six-hairpin glycosidases"/>
    <property type="match status" value="1"/>
</dbReference>
<dbReference type="InterPro" id="IPR008902">
    <property type="entry name" value="Rhamnosid_concanavalin"/>
</dbReference>
<organism evidence="9 10">
    <name type="scientific">Nocardiopsis sediminis</name>
    <dbReference type="NCBI Taxonomy" id="1778267"/>
    <lineage>
        <taxon>Bacteria</taxon>
        <taxon>Bacillati</taxon>
        <taxon>Actinomycetota</taxon>
        <taxon>Actinomycetes</taxon>
        <taxon>Streptosporangiales</taxon>
        <taxon>Nocardiopsidaceae</taxon>
        <taxon>Nocardiopsis</taxon>
    </lineage>
</organism>
<dbReference type="InterPro" id="IPR013783">
    <property type="entry name" value="Ig-like_fold"/>
</dbReference>
<dbReference type="InterPro" id="IPR012341">
    <property type="entry name" value="6hp_glycosidase-like_sf"/>
</dbReference>
<sequence>MSHRPPLIALALLLTLGLLVAPMSSPPVAASTDAAPVDLRVEDAPDPLGIDVAQPRLSWRLESQHPGVRQSAYQIQVAGSRSALLDGDADVWDPGTVESGASAHIAYVGPDLEPATRYHWRVRIRDAGGAWTEWSSPSWWETGLLDDADWQGAAWIGNPDSPQDPGVPEADHPAAPRFRYEFDSGGPVEQARLYLSGLGYSVAHINGERVGSAVLDPGQTDYSDTAFYVSHDVTALVAEGANAIGVELGRGFYGISTENAWNWNTAPWWSDPELRALLVITHPDGTTSTVASGEDWTTSLEGPTRYDEVFVGETYDARSEQPGWSTPGYDGAAHWDRAETTPGPGGELRARPHEPVRVAETITPVEITEPEPGVYVFDLGVQIAGWARLSVEGDAGTEVSLRYGERLGDDGLVSIPQYDDFHTVPRAQTDLYTLGDRAGPQTWEPSYTYKGFRFVEVRGLPSAPTTGTLQGRWTHNDFASIGHFDSGSELLNTIRGNTRRALLNNHQHIPTDTPVYEKAGWTGDAQLTATTASYEFDMSRFHRKYLDDILDSQLPSGELPTIVPTSGWSYEGAPGWPAVHGPTPEWDIALFTMALNLYEMEGDVRVLERYYDAMKLYFSWVDARVDEDGLYPYGLGDWVAPGGEPPEGPVLSATAHVHLMAGQLTEIAQILDRPDDEAFYRDRADQIGADFNRAFLDEEAGLYRTPGVDEYRQTSNILPLAFGLVPDEHVEAVVDNLVADIRDRGDRLNTGVIGTRYLLPVLSHHGRIDVAYAVATQTEEPSWGYWVELGNTSLQEHWQADTRSLNHHFFGSIGHWMYADLAGITPAEPGYATVRFKPHLPQDLDRAEAATETVRGQAASSWRRDGDGDLEQEVVVPPNATGEVHVPLLGQDADEVAAPPEAEFVEERAGYAVYTVGSGAWRFVVD</sequence>
<feature type="domain" description="Bacterial alpha-L-rhamnosidase N-terminal" evidence="6">
    <location>
        <begin position="188"/>
        <end position="360"/>
    </location>
</feature>
<dbReference type="InterPro" id="IPR008928">
    <property type="entry name" value="6-hairpin_glycosidase_sf"/>
</dbReference>
<evidence type="ECO:0000256" key="2">
    <source>
        <dbReference type="ARBA" id="ARBA00012652"/>
    </source>
</evidence>
<comment type="caution">
    <text evidence="9">The sequence shown here is derived from an EMBL/GenBank/DDBJ whole genome shotgun (WGS) entry which is preliminary data.</text>
</comment>
<dbReference type="Proteomes" id="UP001595847">
    <property type="component" value="Unassembled WGS sequence"/>
</dbReference>
<dbReference type="Pfam" id="PF05592">
    <property type="entry name" value="Bac_rhamnosid"/>
    <property type="match status" value="1"/>
</dbReference>
<evidence type="ECO:0000313" key="9">
    <source>
        <dbReference type="EMBL" id="MFC3997616.1"/>
    </source>
</evidence>
<dbReference type="SUPFAM" id="SSF49265">
    <property type="entry name" value="Fibronectin type III"/>
    <property type="match status" value="1"/>
</dbReference>
<reference evidence="10" key="1">
    <citation type="journal article" date="2019" name="Int. J. Syst. Evol. Microbiol.">
        <title>The Global Catalogue of Microorganisms (GCM) 10K type strain sequencing project: providing services to taxonomists for standard genome sequencing and annotation.</title>
        <authorList>
            <consortium name="The Broad Institute Genomics Platform"/>
            <consortium name="The Broad Institute Genome Sequencing Center for Infectious Disease"/>
            <person name="Wu L."/>
            <person name="Ma J."/>
        </authorList>
    </citation>
    <scope>NUCLEOTIDE SEQUENCE [LARGE SCALE GENOMIC DNA]</scope>
    <source>
        <strain evidence="10">TBRC 1826</strain>
    </source>
</reference>
<dbReference type="Gene3D" id="1.50.10.10">
    <property type="match status" value="1"/>
</dbReference>
<dbReference type="Pfam" id="PF17389">
    <property type="entry name" value="Bac_rhamnosid6H"/>
    <property type="match status" value="1"/>
</dbReference>
<dbReference type="Pfam" id="PF17390">
    <property type="entry name" value="Bac_rhamnosid_C"/>
    <property type="match status" value="1"/>
</dbReference>
<feature type="domain" description="Alpha-L-rhamnosidase concanavalin-like" evidence="5">
    <location>
        <begin position="371"/>
        <end position="472"/>
    </location>
</feature>
<dbReference type="Gene3D" id="2.60.420.10">
    <property type="entry name" value="Maltose phosphorylase, domain 3"/>
    <property type="match status" value="1"/>
</dbReference>
<dbReference type="PIRSF" id="PIRSF010631">
    <property type="entry name" value="A-rhamnsds"/>
    <property type="match status" value="1"/>
</dbReference>
<dbReference type="PANTHER" id="PTHR33307">
    <property type="entry name" value="ALPHA-RHAMNOSIDASE (EUROFUNG)"/>
    <property type="match status" value="1"/>
</dbReference>
<dbReference type="Pfam" id="PF08531">
    <property type="entry name" value="Bac_rhamnosid_N"/>
    <property type="match status" value="1"/>
</dbReference>
<keyword evidence="10" id="KW-1185">Reference proteome</keyword>
<keyword evidence="3 9" id="KW-0378">Hydrolase</keyword>
<protein>
    <recommendedName>
        <fullName evidence="2">alpha-L-rhamnosidase</fullName>
        <ecNumber evidence="2">3.2.1.40</ecNumber>
    </recommendedName>
</protein>
<dbReference type="InterPro" id="IPR035398">
    <property type="entry name" value="Bac_rhamnosid_C"/>
</dbReference>
<evidence type="ECO:0000313" key="10">
    <source>
        <dbReference type="Proteomes" id="UP001595847"/>
    </source>
</evidence>
<evidence type="ECO:0000259" key="8">
    <source>
        <dbReference type="Pfam" id="PF17390"/>
    </source>
</evidence>
<dbReference type="InterPro" id="IPR036116">
    <property type="entry name" value="FN3_sf"/>
</dbReference>
<gene>
    <name evidence="9" type="ORF">ACFOVU_16905</name>
</gene>
<proteinExistence type="predicted"/>
<feature type="domain" description="Alpha-L-rhamnosidase six-hairpin glycosidase" evidence="7">
    <location>
        <begin position="481"/>
        <end position="820"/>
    </location>
</feature>
<dbReference type="InterPro" id="IPR016007">
    <property type="entry name" value="Alpha_rhamnosid"/>
</dbReference>
<evidence type="ECO:0000256" key="4">
    <source>
        <dbReference type="SAM" id="SignalP"/>
    </source>
</evidence>
<name>A0ABV8FRW2_9ACTN</name>
<dbReference type="EC" id="3.2.1.40" evidence="2"/>
<evidence type="ECO:0000256" key="1">
    <source>
        <dbReference type="ARBA" id="ARBA00001445"/>
    </source>
</evidence>
<dbReference type="RefSeq" id="WP_378534696.1">
    <property type="nucleotide sequence ID" value="NZ_JBHSBH010000010.1"/>
</dbReference>
<dbReference type="PANTHER" id="PTHR33307:SF6">
    <property type="entry name" value="ALPHA-RHAMNOSIDASE (EUROFUNG)-RELATED"/>
    <property type="match status" value="1"/>
</dbReference>
<evidence type="ECO:0000256" key="3">
    <source>
        <dbReference type="ARBA" id="ARBA00022801"/>
    </source>
</evidence>
<dbReference type="InterPro" id="IPR035396">
    <property type="entry name" value="Bac_rhamnosid6H"/>
</dbReference>
<feature type="chain" id="PRO_5045062209" description="alpha-L-rhamnosidase" evidence="4">
    <location>
        <begin position="30"/>
        <end position="926"/>
    </location>
</feature>
<dbReference type="Pfam" id="PF25788">
    <property type="entry name" value="Ig_Rha78A_N"/>
    <property type="match status" value="1"/>
</dbReference>
<feature type="signal peptide" evidence="4">
    <location>
        <begin position="1"/>
        <end position="29"/>
    </location>
</feature>
<evidence type="ECO:0000259" key="5">
    <source>
        <dbReference type="Pfam" id="PF05592"/>
    </source>
</evidence>
<evidence type="ECO:0000259" key="7">
    <source>
        <dbReference type="Pfam" id="PF17389"/>
    </source>
</evidence>
<dbReference type="Gene3D" id="2.60.40.10">
    <property type="entry name" value="Immunoglobulins"/>
    <property type="match status" value="1"/>
</dbReference>
<feature type="domain" description="Alpha-L-rhamnosidase C-terminal" evidence="8">
    <location>
        <begin position="823"/>
        <end position="890"/>
    </location>
</feature>
<dbReference type="GO" id="GO:0016787">
    <property type="term" value="F:hydrolase activity"/>
    <property type="evidence" value="ECO:0007669"/>
    <property type="project" value="UniProtKB-KW"/>
</dbReference>
<evidence type="ECO:0000259" key="6">
    <source>
        <dbReference type="Pfam" id="PF08531"/>
    </source>
</evidence>
<comment type="catalytic activity">
    <reaction evidence="1">
        <text>Hydrolysis of terminal non-reducing alpha-L-rhamnose residues in alpha-L-rhamnosides.</text>
        <dbReference type="EC" id="3.2.1.40"/>
    </reaction>
</comment>
<dbReference type="InterPro" id="IPR013737">
    <property type="entry name" value="Bac_rhamnosid_N"/>
</dbReference>